<dbReference type="RefSeq" id="WP_318796911.1">
    <property type="nucleotide sequence ID" value="NZ_JARUJP010000003.1"/>
</dbReference>
<dbReference type="Pfam" id="PF09837">
    <property type="entry name" value="DUF2064"/>
    <property type="match status" value="1"/>
</dbReference>
<evidence type="ECO:0000313" key="1">
    <source>
        <dbReference type="EMBL" id="MDW8800398.1"/>
    </source>
</evidence>
<dbReference type="InterPro" id="IPR018641">
    <property type="entry name" value="Trfase_1_rSAM/seldom-assoc"/>
</dbReference>
<reference evidence="1 2" key="1">
    <citation type="submission" date="2023-04" db="EMBL/GenBank/DDBJ databases">
        <title>Clostridium tannerae sp. nov., isolated from the fecal material of an alpaca.</title>
        <authorList>
            <person name="Miller S."/>
            <person name="Hendry M."/>
            <person name="King J."/>
            <person name="Sankaranarayanan K."/>
            <person name="Lawson P.A."/>
        </authorList>
    </citation>
    <scope>NUCLEOTIDE SEQUENCE [LARGE SCALE GENOMIC DNA]</scope>
    <source>
        <strain evidence="1 2">A1-XYC3</strain>
    </source>
</reference>
<keyword evidence="2" id="KW-1185">Reference proteome</keyword>
<dbReference type="NCBIfam" id="TIGR04282">
    <property type="entry name" value="glyco_like_cofC"/>
    <property type="match status" value="1"/>
</dbReference>
<accession>A0ABU4JQG3</accession>
<comment type="caution">
    <text evidence="1">The sequence shown here is derived from an EMBL/GenBank/DDBJ whole genome shotgun (WGS) entry which is preliminary data.</text>
</comment>
<sequence>MNALILMTRIPIPGKTKTRLMDILSGEECAEIHKNFLKDLFSSCEKLKNKVDIYLTYTPEGKIFLIEDILPEYIKLFPQQGESLGDRMSNAIDKLLDEDYKKVVLIGSDIPELQPKDIEIAFNILEDNDICIGPTSDGGYYLVGMKEIHSEIFCDNIAWGKKSVLEGTIDIANRANLTVGLSEKHMDIDTKEDLLNFIKRIEEKKRSYEVFPHNTVNFLEKHSKRVRCQEVRSLFIK</sequence>
<dbReference type="EMBL" id="JARUJP010000003">
    <property type="protein sequence ID" value="MDW8800398.1"/>
    <property type="molecule type" value="Genomic_DNA"/>
</dbReference>
<proteinExistence type="predicted"/>
<dbReference type="InterPro" id="IPR029044">
    <property type="entry name" value="Nucleotide-diphossugar_trans"/>
</dbReference>
<evidence type="ECO:0000313" key="2">
    <source>
        <dbReference type="Proteomes" id="UP001281656"/>
    </source>
</evidence>
<dbReference type="Proteomes" id="UP001281656">
    <property type="component" value="Unassembled WGS sequence"/>
</dbReference>
<dbReference type="SUPFAM" id="SSF53448">
    <property type="entry name" value="Nucleotide-diphospho-sugar transferases"/>
    <property type="match status" value="1"/>
</dbReference>
<dbReference type="Gene3D" id="3.90.550.10">
    <property type="entry name" value="Spore Coat Polysaccharide Biosynthesis Protein SpsA, Chain A"/>
    <property type="match status" value="1"/>
</dbReference>
<dbReference type="PANTHER" id="PTHR36529:SF1">
    <property type="entry name" value="GLYCOSYLTRANSFERASE"/>
    <property type="match status" value="1"/>
</dbReference>
<organism evidence="1 2">
    <name type="scientific">Clostridium tanneri</name>
    <dbReference type="NCBI Taxonomy" id="3037988"/>
    <lineage>
        <taxon>Bacteria</taxon>
        <taxon>Bacillati</taxon>
        <taxon>Bacillota</taxon>
        <taxon>Clostridia</taxon>
        <taxon>Eubacteriales</taxon>
        <taxon>Clostridiaceae</taxon>
        <taxon>Clostridium</taxon>
    </lineage>
</organism>
<protein>
    <submittedName>
        <fullName evidence="1">TIGR04282 family arsenosugar biosynthesis glycosyltransferase</fullName>
    </submittedName>
</protein>
<dbReference type="PANTHER" id="PTHR36529">
    <property type="entry name" value="SLL1095 PROTEIN"/>
    <property type="match status" value="1"/>
</dbReference>
<gene>
    <name evidence="1" type="ORF">P8V03_04435</name>
</gene>
<name>A0ABU4JQG3_9CLOT</name>